<protein>
    <submittedName>
        <fullName evidence="3">Adenylate cyclase</fullName>
    </submittedName>
</protein>
<reference evidence="3 4" key="1">
    <citation type="submission" date="2018-08" db="EMBL/GenBank/DDBJ databases">
        <title>Genomic Encyclopedia of Type Strains, Phase IV (KMG-IV): sequencing the most valuable type-strain genomes for metagenomic binning, comparative biology and taxonomic classification.</title>
        <authorList>
            <person name="Goeker M."/>
        </authorList>
    </citation>
    <scope>NUCLEOTIDE SEQUENCE [LARGE SCALE GENOMIC DNA]</scope>
    <source>
        <strain evidence="3 4">BW863</strain>
    </source>
</reference>
<dbReference type="OrthoDB" id="9805588at2"/>
<dbReference type="Gene3D" id="2.40.320.10">
    <property type="entry name" value="Hypothetical Protein Pfu-838710-001"/>
    <property type="match status" value="1"/>
</dbReference>
<dbReference type="RefSeq" id="WP_115836757.1">
    <property type="nucleotide sequence ID" value="NZ_CP025086.1"/>
</dbReference>
<dbReference type="Pfam" id="PF01928">
    <property type="entry name" value="CYTH"/>
    <property type="match status" value="1"/>
</dbReference>
<evidence type="ECO:0000313" key="3">
    <source>
        <dbReference type="EMBL" id="REF86193.1"/>
    </source>
</evidence>
<evidence type="ECO:0000256" key="1">
    <source>
        <dbReference type="PIRSR" id="PIRSR016487-1"/>
    </source>
</evidence>
<gene>
    <name evidence="3" type="ORF">DES32_2240</name>
</gene>
<dbReference type="InterPro" id="IPR012042">
    <property type="entry name" value="NeuTTM/CthTTM-like"/>
</dbReference>
<dbReference type="EMBL" id="QUMO01000003">
    <property type="protein sequence ID" value="REF86193.1"/>
    <property type="molecule type" value="Genomic_DNA"/>
</dbReference>
<feature type="domain" description="CYTH" evidence="2">
    <location>
        <begin position="2"/>
        <end position="147"/>
    </location>
</feature>
<dbReference type="Proteomes" id="UP000256900">
    <property type="component" value="Unassembled WGS sequence"/>
</dbReference>
<evidence type="ECO:0000313" key="4">
    <source>
        <dbReference type="Proteomes" id="UP000256900"/>
    </source>
</evidence>
<dbReference type="InterPro" id="IPR033469">
    <property type="entry name" value="CYTH-like_dom_sf"/>
</dbReference>
<dbReference type="PANTHER" id="PTHR40114:SF1">
    <property type="entry name" value="SLR0698 PROTEIN"/>
    <property type="match status" value="1"/>
</dbReference>
<dbReference type="CDD" id="cd07891">
    <property type="entry name" value="CYTH-like_CthTTM-like_1"/>
    <property type="match status" value="1"/>
</dbReference>
<sequence length="154" mass="17567">MGREIEHKFLVDTSLWRPDGPGVVLRQGYLSTDKERVVRVRTAGPKAYLTIKGPGHISRAEFEYEIPFADASFMLDHLCLPGVIEKTRYRQPVGAHIWEIDVFHGENDGLVLAEVELRGDDEAFEHPDWALREVSNDARYFNAALSQKPFKSWA</sequence>
<dbReference type="PIRSF" id="PIRSF016487">
    <property type="entry name" value="CYTH_UCP016487"/>
    <property type="match status" value="1"/>
</dbReference>
<proteinExistence type="predicted"/>
<comment type="caution">
    <text evidence="3">The sequence shown here is derived from an EMBL/GenBank/DDBJ whole genome shotgun (WGS) entry which is preliminary data.</text>
</comment>
<dbReference type="InterPro" id="IPR023577">
    <property type="entry name" value="CYTH_domain"/>
</dbReference>
<feature type="active site" description="Proton acceptor" evidence="1">
    <location>
        <position position="29"/>
    </location>
</feature>
<organism evidence="3 4">
    <name type="scientific">Methylovirgula ligni</name>
    <dbReference type="NCBI Taxonomy" id="569860"/>
    <lineage>
        <taxon>Bacteria</taxon>
        <taxon>Pseudomonadati</taxon>
        <taxon>Pseudomonadota</taxon>
        <taxon>Alphaproteobacteria</taxon>
        <taxon>Hyphomicrobiales</taxon>
        <taxon>Beijerinckiaceae</taxon>
        <taxon>Methylovirgula</taxon>
    </lineage>
</organism>
<dbReference type="PROSITE" id="PS51707">
    <property type="entry name" value="CYTH"/>
    <property type="match status" value="1"/>
</dbReference>
<dbReference type="SMART" id="SM01118">
    <property type="entry name" value="CYTH"/>
    <property type="match status" value="1"/>
</dbReference>
<dbReference type="AlphaFoldDB" id="A0A3D9YX94"/>
<accession>A0A3D9YX94</accession>
<evidence type="ECO:0000259" key="2">
    <source>
        <dbReference type="PROSITE" id="PS51707"/>
    </source>
</evidence>
<dbReference type="PANTHER" id="PTHR40114">
    <property type="entry name" value="SLR0698 PROTEIN"/>
    <property type="match status" value="1"/>
</dbReference>
<dbReference type="SUPFAM" id="SSF55154">
    <property type="entry name" value="CYTH-like phosphatases"/>
    <property type="match status" value="1"/>
</dbReference>
<keyword evidence="4" id="KW-1185">Reference proteome</keyword>
<name>A0A3D9YX94_9HYPH</name>